<dbReference type="InterPro" id="IPR025086">
    <property type="entry name" value="SDE2/SF3A3_SAP"/>
</dbReference>
<gene>
    <name evidence="11" type="ORF">HYH03_006829</name>
</gene>
<proteinExistence type="inferred from homology"/>
<dbReference type="OrthoDB" id="2160351at2759"/>
<evidence type="ECO:0000259" key="10">
    <source>
        <dbReference type="PROSITE" id="PS50171"/>
    </source>
</evidence>
<dbReference type="GO" id="GO:0008270">
    <property type="term" value="F:zinc ion binding"/>
    <property type="evidence" value="ECO:0007669"/>
    <property type="project" value="UniProtKB-KW"/>
</dbReference>
<reference evidence="11" key="1">
    <citation type="journal article" date="2020" name="bioRxiv">
        <title>Comparative genomics of Chlamydomonas.</title>
        <authorList>
            <person name="Craig R.J."/>
            <person name="Hasan A.R."/>
            <person name="Ness R.W."/>
            <person name="Keightley P.D."/>
        </authorList>
    </citation>
    <scope>NUCLEOTIDE SEQUENCE</scope>
    <source>
        <strain evidence="11">CCAP 11/70</strain>
    </source>
</reference>
<dbReference type="Pfam" id="PF11931">
    <property type="entry name" value="SF3a60_Prp9_C"/>
    <property type="match status" value="1"/>
</dbReference>
<dbReference type="EMBL" id="JAEHOE010000026">
    <property type="protein sequence ID" value="KAG2495223.1"/>
    <property type="molecule type" value="Genomic_DNA"/>
</dbReference>
<dbReference type="Pfam" id="PF12108">
    <property type="entry name" value="SF3a60_bindingd"/>
    <property type="match status" value="1"/>
</dbReference>
<dbReference type="PANTHER" id="PTHR12786">
    <property type="entry name" value="SPLICING FACTOR SF3A-RELATED"/>
    <property type="match status" value="1"/>
</dbReference>
<evidence type="ECO:0000313" key="12">
    <source>
        <dbReference type="Proteomes" id="UP000612055"/>
    </source>
</evidence>
<dbReference type="InterPro" id="IPR031774">
    <property type="entry name" value="SF3A3_dom"/>
</dbReference>
<evidence type="ECO:0000256" key="1">
    <source>
        <dbReference type="ARBA" id="ARBA00004123"/>
    </source>
</evidence>
<organism evidence="11 12">
    <name type="scientific">Edaphochlamys debaryana</name>
    <dbReference type="NCBI Taxonomy" id="47281"/>
    <lineage>
        <taxon>Eukaryota</taxon>
        <taxon>Viridiplantae</taxon>
        <taxon>Chlorophyta</taxon>
        <taxon>core chlorophytes</taxon>
        <taxon>Chlorophyceae</taxon>
        <taxon>CS clade</taxon>
        <taxon>Chlamydomonadales</taxon>
        <taxon>Chlamydomonadales incertae sedis</taxon>
        <taxon>Edaphochlamys</taxon>
    </lineage>
</organism>
<feature type="domain" description="Matrin-type" evidence="10">
    <location>
        <begin position="458"/>
        <end position="489"/>
    </location>
</feature>
<keyword evidence="5" id="KW-0479">Metal-binding</keyword>
<dbReference type="GO" id="GO:0003723">
    <property type="term" value="F:RNA binding"/>
    <property type="evidence" value="ECO:0007669"/>
    <property type="project" value="InterPro"/>
</dbReference>
<dbReference type="PROSITE" id="PS50171">
    <property type="entry name" value="ZF_MATRIN"/>
    <property type="match status" value="1"/>
</dbReference>
<evidence type="ECO:0000256" key="9">
    <source>
        <dbReference type="ARBA" id="ARBA00023242"/>
    </source>
</evidence>
<dbReference type="GO" id="GO:0005681">
    <property type="term" value="C:spliceosomal complex"/>
    <property type="evidence" value="ECO:0007669"/>
    <property type="project" value="InterPro"/>
</dbReference>
<evidence type="ECO:0000256" key="3">
    <source>
        <dbReference type="ARBA" id="ARBA00022553"/>
    </source>
</evidence>
<evidence type="ECO:0000256" key="6">
    <source>
        <dbReference type="ARBA" id="ARBA00022771"/>
    </source>
</evidence>
<dbReference type="Pfam" id="PF13297">
    <property type="entry name" value="SDE2_2C"/>
    <property type="match status" value="1"/>
</dbReference>
<evidence type="ECO:0000256" key="8">
    <source>
        <dbReference type="ARBA" id="ARBA00023187"/>
    </source>
</evidence>
<keyword evidence="3" id="KW-0597">Phosphoprotein</keyword>
<keyword evidence="7" id="KW-0862">Zinc</keyword>
<protein>
    <recommendedName>
        <fullName evidence="10">Matrin-type domain-containing protein</fullName>
    </recommendedName>
</protein>
<evidence type="ECO:0000256" key="4">
    <source>
        <dbReference type="ARBA" id="ARBA00022664"/>
    </source>
</evidence>
<accession>A0A836C149</accession>
<keyword evidence="6" id="KW-0863">Zinc-finger</keyword>
<keyword evidence="8" id="KW-0508">mRNA splicing</keyword>
<name>A0A836C149_9CHLO</name>
<dbReference type="InterPro" id="IPR000690">
    <property type="entry name" value="Matrin/U1-C_Znf_C2H2"/>
</dbReference>
<dbReference type="PANTHER" id="PTHR12786:SF2">
    <property type="entry name" value="SPLICING FACTOR 3A SUBUNIT 3"/>
    <property type="match status" value="1"/>
</dbReference>
<dbReference type="Pfam" id="PF16837">
    <property type="entry name" value="SF3A3"/>
    <property type="match status" value="1"/>
</dbReference>
<sequence>MAETLLEQTRGLHEDVERFERIIVKDLKQEAKSHKEKLMQSHRVRKRLDQIQEAARKLIKIYDDDDKARKEEIEALGGEDKVFSKFYDRLKEVREYHRKFPNHDLTEAEDDTHLIKEEPHVEFTGEEGLGRYLDLHDLYQRFLNLRAQQSSGKKAKAAAAAAAAAAAGADEDGMVVTVDGEGRELALASAREGPEKSLEYYEYLTSFSDFSALPRATRMSKQFSEYLVALLGYLTSFYERTQPLAQLQRTLAKTEEEFAPRWEAGQVAGWEDRGVPSAPSTSGLELEAFGSAEELEILGADRLKEALSSLGLKCGGTVKERAARLWLTRDTPLSALDRKHFAKGVVPPSAGGAGGDSGAGAKLAAQARNVALLEAQVRKMAELLVNVIADTKGKVEKKQAQTYEEMQAELAEAEAEVLAPDDDEEDDFVYNPLKLPLGWDGKPIPYWLYKLHGLNQEFKCEICGNYSYWGRRAYEKHFKEYRHQNGMRALGIPNNKMFYEVTKIEDALQLWKSIQDKAKGDFKPDDEEFEDAQGNVYSKKTYEDLRRQGLI</sequence>
<dbReference type="AlphaFoldDB" id="A0A836C149"/>
<keyword evidence="9" id="KW-0539">Nucleus</keyword>
<comment type="similarity">
    <text evidence="2">Belongs to the SF3A3 family.</text>
</comment>
<evidence type="ECO:0000313" key="11">
    <source>
        <dbReference type="EMBL" id="KAG2495223.1"/>
    </source>
</evidence>
<dbReference type="InterPro" id="IPR021966">
    <property type="entry name" value="SF3a60_bindingd"/>
</dbReference>
<comment type="subcellular location">
    <subcellularLocation>
        <location evidence="1">Nucleus</location>
    </subcellularLocation>
</comment>
<evidence type="ECO:0000256" key="7">
    <source>
        <dbReference type="ARBA" id="ARBA00022833"/>
    </source>
</evidence>
<dbReference type="InterPro" id="IPR051421">
    <property type="entry name" value="RNA_Proc_DNA_Dmg_Regulator"/>
</dbReference>
<dbReference type="GO" id="GO:0000398">
    <property type="term" value="P:mRNA splicing, via spliceosome"/>
    <property type="evidence" value="ECO:0007669"/>
    <property type="project" value="InterPro"/>
</dbReference>
<dbReference type="InterPro" id="IPR024598">
    <property type="entry name" value="SF3a60/Prp9_C"/>
</dbReference>
<evidence type="ECO:0000256" key="5">
    <source>
        <dbReference type="ARBA" id="ARBA00022723"/>
    </source>
</evidence>
<keyword evidence="12" id="KW-1185">Reference proteome</keyword>
<keyword evidence="4" id="KW-0507">mRNA processing</keyword>
<comment type="caution">
    <text evidence="11">The sequence shown here is derived from an EMBL/GenBank/DDBJ whole genome shotgun (WGS) entry which is preliminary data.</text>
</comment>
<dbReference type="Proteomes" id="UP000612055">
    <property type="component" value="Unassembled WGS sequence"/>
</dbReference>
<evidence type="ECO:0000256" key="2">
    <source>
        <dbReference type="ARBA" id="ARBA00008776"/>
    </source>
</evidence>